<feature type="region of interest" description="Disordered" evidence="4">
    <location>
        <begin position="76"/>
        <end position="97"/>
    </location>
</feature>
<dbReference type="Proteomes" id="UP001159641">
    <property type="component" value="Unassembled WGS sequence"/>
</dbReference>
<evidence type="ECO:0000313" key="6">
    <source>
        <dbReference type="EMBL" id="KAJ8778222.1"/>
    </source>
</evidence>
<name>A0AB34GGQ7_ESCRO</name>
<dbReference type="EMBL" id="JAIQCJ010002252">
    <property type="protein sequence ID" value="KAJ8778222.1"/>
    <property type="molecule type" value="Genomic_DNA"/>
</dbReference>
<evidence type="ECO:0000256" key="2">
    <source>
        <dbReference type="ARBA" id="ARBA00022801"/>
    </source>
</evidence>
<keyword evidence="1" id="KW-0479">Metal-binding</keyword>
<keyword evidence="7" id="KW-1185">Reference proteome</keyword>
<proteinExistence type="predicted"/>
<dbReference type="GO" id="GO:0046872">
    <property type="term" value="F:metal ion binding"/>
    <property type="evidence" value="ECO:0007669"/>
    <property type="project" value="UniProtKB-KW"/>
</dbReference>
<gene>
    <name evidence="6" type="ORF">J1605_013840</name>
</gene>
<reference evidence="6 7" key="1">
    <citation type="submission" date="2022-11" db="EMBL/GenBank/DDBJ databases">
        <title>Whole genome sequence of Eschrichtius robustus ER-17-0199.</title>
        <authorList>
            <person name="Bruniche-Olsen A."/>
            <person name="Black A.N."/>
            <person name="Fields C.J."/>
            <person name="Walden K."/>
            <person name="Dewoody J.A."/>
        </authorList>
    </citation>
    <scope>NUCLEOTIDE SEQUENCE [LARGE SCALE GENOMIC DNA]</scope>
    <source>
        <strain evidence="6">ER-17-0199</strain>
        <tissue evidence="6">Blubber</tissue>
    </source>
</reference>
<dbReference type="PROSITE" id="PS01032">
    <property type="entry name" value="PPM_1"/>
    <property type="match status" value="1"/>
</dbReference>
<keyword evidence="3" id="KW-0904">Protein phosphatase</keyword>
<feature type="domain" description="PPM-type phosphatase" evidence="5">
    <location>
        <begin position="121"/>
        <end position="200"/>
    </location>
</feature>
<dbReference type="GO" id="GO:0004721">
    <property type="term" value="F:phosphoprotein phosphatase activity"/>
    <property type="evidence" value="ECO:0007669"/>
    <property type="project" value="UniProtKB-KW"/>
</dbReference>
<protein>
    <recommendedName>
        <fullName evidence="5">PPM-type phosphatase domain-containing protein</fullName>
    </recommendedName>
</protein>
<organism evidence="6 7">
    <name type="scientific">Eschrichtius robustus</name>
    <name type="common">California gray whale</name>
    <name type="synonym">Eschrichtius gibbosus</name>
    <dbReference type="NCBI Taxonomy" id="9764"/>
    <lineage>
        <taxon>Eukaryota</taxon>
        <taxon>Metazoa</taxon>
        <taxon>Chordata</taxon>
        <taxon>Craniata</taxon>
        <taxon>Vertebrata</taxon>
        <taxon>Euteleostomi</taxon>
        <taxon>Mammalia</taxon>
        <taxon>Eutheria</taxon>
        <taxon>Laurasiatheria</taxon>
        <taxon>Artiodactyla</taxon>
        <taxon>Whippomorpha</taxon>
        <taxon>Cetacea</taxon>
        <taxon>Mysticeti</taxon>
        <taxon>Eschrichtiidae</taxon>
        <taxon>Eschrichtius</taxon>
    </lineage>
</organism>
<evidence type="ECO:0000256" key="1">
    <source>
        <dbReference type="ARBA" id="ARBA00022723"/>
    </source>
</evidence>
<sequence length="209" mass="22704">MKTNDLAAAPGDALGMASGTPQQNSQKAEENPSLLDALLRDFPAPLGPESPLPWKVRGTMLTQEEVEGELAELATDLPEFRKLPEQEEEEDGDEEEEAPVSLLDAAGLARSLFDRLWEVCSQWQKQDGGPHVCLPAFNLLFGLSDSVDRAYFAVFDGHGGVDAARYASVYMHAVAAHQPELPTDPAGALRAAFRCTDDIFLLKAPPECR</sequence>
<evidence type="ECO:0000256" key="4">
    <source>
        <dbReference type="SAM" id="MobiDB-lite"/>
    </source>
</evidence>
<evidence type="ECO:0000313" key="7">
    <source>
        <dbReference type="Proteomes" id="UP001159641"/>
    </source>
</evidence>
<dbReference type="Gene3D" id="3.60.40.10">
    <property type="entry name" value="PPM-type phosphatase domain"/>
    <property type="match status" value="1"/>
</dbReference>
<dbReference type="Pfam" id="PF00481">
    <property type="entry name" value="PP2C"/>
    <property type="match status" value="1"/>
</dbReference>
<accession>A0AB34GGQ7</accession>
<dbReference type="SUPFAM" id="SSF81606">
    <property type="entry name" value="PP2C-like"/>
    <property type="match status" value="1"/>
</dbReference>
<feature type="compositionally biased region" description="Acidic residues" evidence="4">
    <location>
        <begin position="86"/>
        <end position="97"/>
    </location>
</feature>
<dbReference type="InterPro" id="IPR000222">
    <property type="entry name" value="PP2C_BS"/>
</dbReference>
<evidence type="ECO:0000256" key="3">
    <source>
        <dbReference type="ARBA" id="ARBA00022912"/>
    </source>
</evidence>
<evidence type="ECO:0000259" key="5">
    <source>
        <dbReference type="Pfam" id="PF00481"/>
    </source>
</evidence>
<dbReference type="InterPro" id="IPR036457">
    <property type="entry name" value="PPM-type-like_dom_sf"/>
</dbReference>
<feature type="region of interest" description="Disordered" evidence="4">
    <location>
        <begin position="1"/>
        <end position="35"/>
    </location>
</feature>
<dbReference type="InterPro" id="IPR001932">
    <property type="entry name" value="PPM-type_phosphatase-like_dom"/>
</dbReference>
<dbReference type="AlphaFoldDB" id="A0AB34GGQ7"/>
<comment type="caution">
    <text evidence="6">The sequence shown here is derived from an EMBL/GenBank/DDBJ whole genome shotgun (WGS) entry which is preliminary data.</text>
</comment>
<keyword evidence="2" id="KW-0378">Hydrolase</keyword>